<evidence type="ECO:0000256" key="1">
    <source>
        <dbReference type="ARBA" id="ARBA00004477"/>
    </source>
</evidence>
<evidence type="ECO:0000256" key="5">
    <source>
        <dbReference type="ARBA" id="ARBA00022679"/>
    </source>
</evidence>
<organism evidence="11 12">
    <name type="scientific">Candidatus Defluviibacterium haderslevense</name>
    <dbReference type="NCBI Taxonomy" id="2981993"/>
    <lineage>
        <taxon>Bacteria</taxon>
        <taxon>Pseudomonadati</taxon>
        <taxon>Bacteroidota</taxon>
        <taxon>Saprospiria</taxon>
        <taxon>Saprospirales</taxon>
        <taxon>Saprospiraceae</taxon>
        <taxon>Candidatus Defluviibacterium</taxon>
    </lineage>
</organism>
<evidence type="ECO:0000256" key="6">
    <source>
        <dbReference type="ARBA" id="ARBA00022692"/>
    </source>
</evidence>
<keyword evidence="8 10" id="KW-1133">Transmembrane helix</keyword>
<evidence type="ECO:0000256" key="7">
    <source>
        <dbReference type="ARBA" id="ARBA00022824"/>
    </source>
</evidence>
<dbReference type="GO" id="GO:0004376">
    <property type="term" value="F:GPI mannosyltransferase activity"/>
    <property type="evidence" value="ECO:0007669"/>
    <property type="project" value="InterPro"/>
</dbReference>
<feature type="transmembrane region" description="Helical" evidence="10">
    <location>
        <begin position="225"/>
        <end position="248"/>
    </location>
</feature>
<evidence type="ECO:0000256" key="9">
    <source>
        <dbReference type="ARBA" id="ARBA00023136"/>
    </source>
</evidence>
<feature type="transmembrane region" description="Helical" evidence="10">
    <location>
        <begin position="178"/>
        <end position="204"/>
    </location>
</feature>
<evidence type="ECO:0000256" key="4">
    <source>
        <dbReference type="ARBA" id="ARBA00022676"/>
    </source>
</evidence>
<dbReference type="GO" id="GO:0031501">
    <property type="term" value="C:mannosyltransferase complex"/>
    <property type="evidence" value="ECO:0007669"/>
    <property type="project" value="TreeGrafter"/>
</dbReference>
<sequence length="377" mass="44586">MKRNILIIIGTSIMLKLSYLMFAYTLNGNVEIISINGYIDIIKRNDVGWYERISSNWYPKISDIRDLGYSEGANFKQSEWAFFPFYPGLIRFTSNVLHIPFNISGLLWSLIFSTLTFIGFYWFCELLIKDISKAFYATLIFMIYPFHYYFSMMYTEALFLTFLIYSFIAIYYKKELVLLVLLIPLTLVRPNGIFMVIPLYLFFLETRKGIIDRRIIWQTLITKEIMIRSFIFLMAPICFILYCLYQNYMTGQYFAFSIAQIGWYKKLTFPLLSFFRSGDFQSQFNSMYTLVVCIISIFSFKKISLSLNVLIWLSLLIPLSSGSMISMQRYISVIFPITILVSSYFYQFKFKYAVVAILFALHLFVFSYWLNSNPFSY</sequence>
<accession>A0A9D7XH46</accession>
<evidence type="ECO:0000256" key="8">
    <source>
        <dbReference type="ARBA" id="ARBA00022989"/>
    </source>
</evidence>
<feature type="transmembrane region" description="Helical" evidence="10">
    <location>
        <begin position="254"/>
        <end position="275"/>
    </location>
</feature>
<keyword evidence="4" id="KW-0328">Glycosyltransferase</keyword>
<dbReference type="GO" id="GO:0006506">
    <property type="term" value="P:GPI anchor biosynthetic process"/>
    <property type="evidence" value="ECO:0007669"/>
    <property type="project" value="UniProtKB-KW"/>
</dbReference>
<feature type="transmembrane region" description="Helical" evidence="10">
    <location>
        <begin position="287"/>
        <end position="315"/>
    </location>
</feature>
<dbReference type="Proteomes" id="UP000808349">
    <property type="component" value="Unassembled WGS sequence"/>
</dbReference>
<evidence type="ECO:0000313" key="11">
    <source>
        <dbReference type="EMBL" id="MBK9717328.1"/>
    </source>
</evidence>
<comment type="caution">
    <text evidence="11">The sequence shown here is derived from an EMBL/GenBank/DDBJ whole genome shotgun (WGS) entry which is preliminary data.</text>
</comment>
<protein>
    <recommendedName>
        <fullName evidence="13">Glycosyltransferase RgtA/B/C/D-like domain-containing protein</fullName>
    </recommendedName>
</protein>
<evidence type="ECO:0000313" key="12">
    <source>
        <dbReference type="Proteomes" id="UP000808349"/>
    </source>
</evidence>
<dbReference type="GO" id="GO:0000009">
    <property type="term" value="F:alpha-1,6-mannosyltransferase activity"/>
    <property type="evidence" value="ECO:0007669"/>
    <property type="project" value="InterPro"/>
</dbReference>
<reference evidence="11 12" key="1">
    <citation type="submission" date="2020-10" db="EMBL/GenBank/DDBJ databases">
        <title>Connecting structure to function with the recovery of over 1000 high-quality activated sludge metagenome-assembled genomes encoding full-length rRNA genes using long-read sequencing.</title>
        <authorList>
            <person name="Singleton C.M."/>
            <person name="Petriglieri F."/>
            <person name="Kristensen J.M."/>
            <person name="Kirkegaard R.H."/>
            <person name="Michaelsen T.Y."/>
            <person name="Andersen M.H."/>
            <person name="Karst S.M."/>
            <person name="Dueholm M.S."/>
            <person name="Nielsen P.H."/>
            <person name="Albertsen M."/>
        </authorList>
    </citation>
    <scope>NUCLEOTIDE SEQUENCE [LARGE SCALE GENOMIC DNA]</scope>
    <source>
        <strain evidence="11">Ribe_18-Q3-R11-54_BAT3C.373</strain>
    </source>
</reference>
<dbReference type="PANTHER" id="PTHR12468:SF2">
    <property type="entry name" value="GPI MANNOSYLTRANSFERASE 2"/>
    <property type="match status" value="1"/>
</dbReference>
<keyword evidence="3" id="KW-0337">GPI-anchor biosynthesis</keyword>
<evidence type="ECO:0008006" key="13">
    <source>
        <dbReference type="Google" id="ProtNLM"/>
    </source>
</evidence>
<feature type="transmembrane region" description="Helical" evidence="10">
    <location>
        <begin position="148"/>
        <end position="172"/>
    </location>
</feature>
<feature type="transmembrane region" description="Helical" evidence="10">
    <location>
        <begin position="352"/>
        <end position="370"/>
    </location>
</feature>
<keyword evidence="6 10" id="KW-0812">Transmembrane</keyword>
<dbReference type="EMBL" id="JADKFW010000004">
    <property type="protein sequence ID" value="MBK9717328.1"/>
    <property type="molecule type" value="Genomic_DNA"/>
</dbReference>
<keyword evidence="9 10" id="KW-0472">Membrane</keyword>
<keyword evidence="7" id="KW-0256">Endoplasmic reticulum</keyword>
<proteinExistence type="predicted"/>
<evidence type="ECO:0000256" key="10">
    <source>
        <dbReference type="SAM" id="Phobius"/>
    </source>
</evidence>
<gene>
    <name evidence="11" type="ORF">IPO85_07425</name>
</gene>
<dbReference type="GO" id="GO:0016020">
    <property type="term" value="C:membrane"/>
    <property type="evidence" value="ECO:0007669"/>
    <property type="project" value="GOC"/>
</dbReference>
<dbReference type="PANTHER" id="PTHR12468">
    <property type="entry name" value="GPI MANNOSYLTRANSFERASE 2"/>
    <property type="match status" value="1"/>
</dbReference>
<feature type="transmembrane region" description="Helical" evidence="10">
    <location>
        <begin position="106"/>
        <end position="128"/>
    </location>
</feature>
<comment type="subcellular location">
    <subcellularLocation>
        <location evidence="1">Endoplasmic reticulum membrane</location>
        <topology evidence="1">Multi-pass membrane protein</topology>
    </subcellularLocation>
</comment>
<name>A0A9D7XH46_9BACT</name>
<comment type="pathway">
    <text evidence="2">Glycolipid biosynthesis; glycosylphosphatidylinositol-anchor biosynthesis.</text>
</comment>
<evidence type="ECO:0000256" key="2">
    <source>
        <dbReference type="ARBA" id="ARBA00004687"/>
    </source>
</evidence>
<feature type="transmembrane region" description="Helical" evidence="10">
    <location>
        <begin position="327"/>
        <end position="345"/>
    </location>
</feature>
<dbReference type="InterPro" id="IPR007315">
    <property type="entry name" value="PIG-V/Gpi18"/>
</dbReference>
<evidence type="ECO:0000256" key="3">
    <source>
        <dbReference type="ARBA" id="ARBA00022502"/>
    </source>
</evidence>
<feature type="transmembrane region" description="Helical" evidence="10">
    <location>
        <begin position="5"/>
        <end position="26"/>
    </location>
</feature>
<dbReference type="AlphaFoldDB" id="A0A9D7XH46"/>
<keyword evidence="5" id="KW-0808">Transferase</keyword>